<dbReference type="PANTHER" id="PTHR43433">
    <property type="entry name" value="HYDROLASE, ALPHA/BETA FOLD FAMILY PROTEIN"/>
    <property type="match status" value="1"/>
</dbReference>
<dbReference type="GO" id="GO:0016787">
    <property type="term" value="F:hydrolase activity"/>
    <property type="evidence" value="ECO:0007669"/>
    <property type="project" value="UniProtKB-KW"/>
</dbReference>
<gene>
    <name evidence="2" type="ORF">PSQ90_06310</name>
</gene>
<evidence type="ECO:0000313" key="3">
    <source>
        <dbReference type="Proteomes" id="UP001222118"/>
    </source>
</evidence>
<dbReference type="RefSeq" id="WP_282212560.1">
    <property type="nucleotide sequence ID" value="NZ_CP118247.1"/>
</dbReference>
<dbReference type="Gene3D" id="3.40.50.1820">
    <property type="entry name" value="alpha/beta hydrolase"/>
    <property type="match status" value="1"/>
</dbReference>
<keyword evidence="3" id="KW-1185">Reference proteome</keyword>
<dbReference type="InterPro" id="IPR050471">
    <property type="entry name" value="AB_hydrolase"/>
</dbReference>
<dbReference type="EMBL" id="CP118247">
    <property type="protein sequence ID" value="WDR07047.1"/>
    <property type="molecule type" value="Genomic_DNA"/>
</dbReference>
<dbReference type="SUPFAM" id="SSF53474">
    <property type="entry name" value="alpha/beta-Hydrolases"/>
    <property type="match status" value="1"/>
</dbReference>
<sequence length="232" mass="25138">MTVTPLLLVPGLNCTQAVFAPLLPTLWSRGALVLTDHRRGNTIAEIAATILKDAPPRFALLGFSMGGYIALEIMRQAPERVSHLALLSTGAGSDTPEQRDNRQRQIALVRAGKFSTIAGANFANNVHPDHLNDVQLRALHLQMALDTGPDTYVRQQSAILNRPESYDLLPTIVCPTTIIVGDSDQVTPPALSDRMHALIPGSGYVLVQRAGHFALREQTVAVLGALNNWLQD</sequence>
<dbReference type="Proteomes" id="UP001222118">
    <property type="component" value="Chromosome"/>
</dbReference>
<dbReference type="PRINTS" id="PR00111">
    <property type="entry name" value="ABHYDROLASE"/>
</dbReference>
<dbReference type="InterPro" id="IPR000073">
    <property type="entry name" value="AB_hydrolase_1"/>
</dbReference>
<dbReference type="InterPro" id="IPR029058">
    <property type="entry name" value="AB_hydrolase_fold"/>
</dbReference>
<accession>A0ABY7Z0W9</accession>
<evidence type="ECO:0000313" key="2">
    <source>
        <dbReference type="EMBL" id="WDR07047.1"/>
    </source>
</evidence>
<proteinExistence type="predicted"/>
<feature type="domain" description="AB hydrolase-1" evidence="1">
    <location>
        <begin position="56"/>
        <end position="215"/>
    </location>
</feature>
<protein>
    <submittedName>
        <fullName evidence="2">Alpha/beta fold hydrolase</fullName>
    </submittedName>
</protein>
<dbReference type="PANTHER" id="PTHR43433:SF4">
    <property type="entry name" value="NON-HEME CHLOROPEROXIDASE-RELATED"/>
    <property type="match status" value="1"/>
</dbReference>
<reference evidence="2 3" key="1">
    <citation type="submission" date="2023-02" db="EMBL/GenBank/DDBJ databases">
        <title>Devosia chondri sp. nov., isolated from the phycosphere of marine algae.</title>
        <authorList>
            <person name="Kim J.M."/>
            <person name="Lee J.K."/>
            <person name="Choi B.J."/>
            <person name="Bayburt H."/>
            <person name="Jeon C.O."/>
        </authorList>
    </citation>
    <scope>NUCLEOTIDE SEQUENCE [LARGE SCALE GENOMIC DNA]</scope>
    <source>
        <strain evidence="2 3">G2-5</strain>
    </source>
</reference>
<name>A0ABY7Z0W9_9HYPH</name>
<evidence type="ECO:0000259" key="1">
    <source>
        <dbReference type="Pfam" id="PF00561"/>
    </source>
</evidence>
<dbReference type="Pfam" id="PF00561">
    <property type="entry name" value="Abhydrolase_1"/>
    <property type="match status" value="1"/>
</dbReference>
<keyword evidence="2" id="KW-0378">Hydrolase</keyword>
<organism evidence="2 3">
    <name type="scientific">Devosia rhodophyticola</name>
    <dbReference type="NCBI Taxonomy" id="3026423"/>
    <lineage>
        <taxon>Bacteria</taxon>
        <taxon>Pseudomonadati</taxon>
        <taxon>Pseudomonadota</taxon>
        <taxon>Alphaproteobacteria</taxon>
        <taxon>Hyphomicrobiales</taxon>
        <taxon>Devosiaceae</taxon>
        <taxon>Devosia</taxon>
    </lineage>
</organism>